<feature type="chain" id="PRO_5045382434" description="Secreted protein" evidence="2">
    <location>
        <begin position="23"/>
        <end position="149"/>
    </location>
</feature>
<keyword evidence="1" id="KW-0812">Transmembrane</keyword>
<sequence>MRFLRSLFILTLFTLLSNTSFATTVSGYGCRIGDVVFTQYLGSTYFWGTTYKVYNRNGQVYSVDYSPGQQCNYIESNNIYDQGRQCWVNTYVNPMNNQDGASYGTYVYYSVDICNVNLPLDDYVWIMVLVAGGVGAYVISKKRMIFPTQ</sequence>
<dbReference type="Proteomes" id="UP000762110">
    <property type="component" value="Unassembled WGS sequence"/>
</dbReference>
<evidence type="ECO:0000256" key="1">
    <source>
        <dbReference type="SAM" id="Phobius"/>
    </source>
</evidence>
<evidence type="ECO:0000313" key="3">
    <source>
        <dbReference type="EMBL" id="NQX30360.1"/>
    </source>
</evidence>
<evidence type="ECO:0000256" key="2">
    <source>
        <dbReference type="SAM" id="SignalP"/>
    </source>
</evidence>
<dbReference type="PROSITE" id="PS51257">
    <property type="entry name" value="PROKAR_LIPOPROTEIN"/>
    <property type="match status" value="1"/>
</dbReference>
<keyword evidence="1" id="KW-1133">Transmembrane helix</keyword>
<keyword evidence="1" id="KW-0472">Membrane</keyword>
<keyword evidence="4" id="KW-1185">Reference proteome</keyword>
<organism evidence="3 4">
    <name type="scientific">Pedobacter boryungensis</name>
    <dbReference type="NCBI Taxonomy" id="869962"/>
    <lineage>
        <taxon>Bacteria</taxon>
        <taxon>Pseudomonadati</taxon>
        <taxon>Bacteroidota</taxon>
        <taxon>Sphingobacteriia</taxon>
        <taxon>Sphingobacteriales</taxon>
        <taxon>Sphingobacteriaceae</taxon>
        <taxon>Pedobacter</taxon>
    </lineage>
</organism>
<evidence type="ECO:0000313" key="4">
    <source>
        <dbReference type="Proteomes" id="UP000762110"/>
    </source>
</evidence>
<dbReference type="EMBL" id="JABMKV010000001">
    <property type="protein sequence ID" value="NQX30360.1"/>
    <property type="molecule type" value="Genomic_DNA"/>
</dbReference>
<dbReference type="RefSeq" id="WP_173268555.1">
    <property type="nucleotide sequence ID" value="NZ_JABMKV010000001.1"/>
</dbReference>
<name>A0ABX2D8R2_9SPHI</name>
<proteinExistence type="predicted"/>
<protein>
    <recommendedName>
        <fullName evidence="5">Secreted protein</fullName>
    </recommendedName>
</protein>
<evidence type="ECO:0008006" key="5">
    <source>
        <dbReference type="Google" id="ProtNLM"/>
    </source>
</evidence>
<gene>
    <name evidence="3" type="ORF">HQN85_01375</name>
</gene>
<feature type="signal peptide" evidence="2">
    <location>
        <begin position="1"/>
        <end position="22"/>
    </location>
</feature>
<feature type="transmembrane region" description="Helical" evidence="1">
    <location>
        <begin position="123"/>
        <end position="140"/>
    </location>
</feature>
<reference evidence="3 4" key="1">
    <citation type="submission" date="2020-05" db="EMBL/GenBank/DDBJ databases">
        <title>Description of Pedobacter foliorum sp. nov.</title>
        <authorList>
            <person name="Qi S."/>
            <person name="Carlier A."/>
            <person name="Cnockaert M."/>
            <person name="Vandamme P."/>
        </authorList>
    </citation>
    <scope>NUCLEOTIDE SEQUENCE [LARGE SCALE GENOMIC DNA]</scope>
    <source>
        <strain evidence="3 4">LMG 31300</strain>
    </source>
</reference>
<accession>A0ABX2D8R2</accession>
<keyword evidence="2" id="KW-0732">Signal</keyword>
<comment type="caution">
    <text evidence="3">The sequence shown here is derived from an EMBL/GenBank/DDBJ whole genome shotgun (WGS) entry which is preliminary data.</text>
</comment>